<feature type="compositionally biased region" description="Low complexity" evidence="2">
    <location>
        <begin position="123"/>
        <end position="132"/>
    </location>
</feature>
<feature type="compositionally biased region" description="Low complexity" evidence="2">
    <location>
        <begin position="140"/>
        <end position="149"/>
    </location>
</feature>
<feature type="compositionally biased region" description="Low complexity" evidence="2">
    <location>
        <begin position="884"/>
        <end position="907"/>
    </location>
</feature>
<evidence type="ECO:0000313" key="3">
    <source>
        <dbReference type="EMBL" id="GMI23114.1"/>
    </source>
</evidence>
<feature type="region of interest" description="Disordered" evidence="2">
    <location>
        <begin position="525"/>
        <end position="605"/>
    </location>
</feature>
<dbReference type="InterPro" id="IPR011990">
    <property type="entry name" value="TPR-like_helical_dom_sf"/>
</dbReference>
<feature type="region of interest" description="Disordered" evidence="2">
    <location>
        <begin position="115"/>
        <end position="159"/>
    </location>
</feature>
<dbReference type="EMBL" id="BRYB01002639">
    <property type="protein sequence ID" value="GMI23114.1"/>
    <property type="molecule type" value="Genomic_DNA"/>
</dbReference>
<feature type="compositionally biased region" description="Basic and acidic residues" evidence="2">
    <location>
        <begin position="660"/>
        <end position="686"/>
    </location>
</feature>
<feature type="compositionally biased region" description="Polar residues" evidence="2">
    <location>
        <begin position="868"/>
        <end position="879"/>
    </location>
</feature>
<keyword evidence="1" id="KW-0175">Coiled coil</keyword>
<comment type="caution">
    <text evidence="3">The sequence shown here is derived from an EMBL/GenBank/DDBJ whole genome shotgun (WGS) entry which is preliminary data.</text>
</comment>
<dbReference type="PANTHER" id="PTHR48125">
    <property type="entry name" value="LP07818P1"/>
    <property type="match status" value="1"/>
</dbReference>
<accession>A0ABQ6MBJ3</accession>
<dbReference type="Gene3D" id="1.25.40.10">
    <property type="entry name" value="Tetratricopeptide repeat domain"/>
    <property type="match status" value="1"/>
</dbReference>
<dbReference type="PANTHER" id="PTHR48125:SF10">
    <property type="entry name" value="OS12G0136300 PROTEIN"/>
    <property type="match status" value="1"/>
</dbReference>
<feature type="compositionally biased region" description="Basic and acidic residues" evidence="2">
    <location>
        <begin position="718"/>
        <end position="736"/>
    </location>
</feature>
<reference evidence="3 4" key="1">
    <citation type="journal article" date="2023" name="Commun. Biol.">
        <title>Genome analysis of Parmales, the sister group of diatoms, reveals the evolutionary specialization of diatoms from phago-mixotrophs to photoautotrophs.</title>
        <authorList>
            <person name="Ban H."/>
            <person name="Sato S."/>
            <person name="Yoshikawa S."/>
            <person name="Yamada K."/>
            <person name="Nakamura Y."/>
            <person name="Ichinomiya M."/>
            <person name="Sato N."/>
            <person name="Blanc-Mathieu R."/>
            <person name="Endo H."/>
            <person name="Kuwata A."/>
            <person name="Ogata H."/>
        </authorList>
    </citation>
    <scope>NUCLEOTIDE SEQUENCE [LARGE SCALE GENOMIC DNA]</scope>
</reference>
<evidence type="ECO:0000256" key="1">
    <source>
        <dbReference type="SAM" id="Coils"/>
    </source>
</evidence>
<organism evidence="3 4">
    <name type="scientific">Tetraparma gracilis</name>
    <dbReference type="NCBI Taxonomy" id="2962635"/>
    <lineage>
        <taxon>Eukaryota</taxon>
        <taxon>Sar</taxon>
        <taxon>Stramenopiles</taxon>
        <taxon>Ochrophyta</taxon>
        <taxon>Bolidophyceae</taxon>
        <taxon>Parmales</taxon>
        <taxon>Triparmaceae</taxon>
        <taxon>Tetraparma</taxon>
    </lineage>
</organism>
<feature type="compositionally biased region" description="Basic and acidic residues" evidence="2">
    <location>
        <begin position="31"/>
        <end position="42"/>
    </location>
</feature>
<name>A0ABQ6MBJ3_9STRA</name>
<feature type="region of interest" description="Disordered" evidence="2">
    <location>
        <begin position="716"/>
        <end position="736"/>
    </location>
</feature>
<protein>
    <recommendedName>
        <fullName evidence="5">CUE domain-containing protein</fullName>
    </recommendedName>
</protein>
<feature type="region of interest" description="Disordered" evidence="2">
    <location>
        <begin position="867"/>
        <end position="924"/>
    </location>
</feature>
<feature type="compositionally biased region" description="Polar residues" evidence="2">
    <location>
        <begin position="1"/>
        <end position="19"/>
    </location>
</feature>
<dbReference type="SUPFAM" id="SSF48452">
    <property type="entry name" value="TPR-like"/>
    <property type="match status" value="1"/>
</dbReference>
<evidence type="ECO:0000256" key="2">
    <source>
        <dbReference type="SAM" id="MobiDB-lite"/>
    </source>
</evidence>
<keyword evidence="4" id="KW-1185">Reference proteome</keyword>
<proteinExistence type="predicted"/>
<evidence type="ECO:0000313" key="4">
    <source>
        <dbReference type="Proteomes" id="UP001165060"/>
    </source>
</evidence>
<feature type="coiled-coil region" evidence="1">
    <location>
        <begin position="354"/>
        <end position="398"/>
    </location>
</feature>
<sequence>MSRQSLQLNRPAASPQQQSRDLRSTAPPLSSHDEAGGEHGGEHGPGSRRGSLVPSNLIGDSSATGKRMSGVSADGLELGAGPAPPAPEEDEPRSVFSSKLRLSMSVEPEQLDAYRASQREASQRASQQSGAPTSPPPPSSSALPPLATPQNFAPPPNSALEGALEESFDRLSSAPQGDLDQLTHFIDLGLQYLDPSVVPEPRKADYLCAASLLQHASSHCPSSSLTGSFWVSLATAHFHVWLKDGILATHARLRMAMLACEKAFEFSENVKNAETWEMMISILLYSGKLKLAYTSLDAMLNKFPAHPKLPAIVMFHAMTSYGLGNYQDCSDMLKEVLFHPPRPYVDYDICLLLARAYDKDSEKEEEEMDFVEAENNELKLANRAKNRYQQAFKAAERRGQAKDAKSVEDWLSDPDTWVTLAEKCATAGHFLFAVDAYQQALERNKKAQNDARIWFCLAKALFRSGNAADAMITAKHANDVDETDRQIETTMKAWGQREKVERAEILEPRQELILEWVRNNLDAKAREREKTASPSPPPKRQESAVLVEAAAEGEEVKEEPSSLAPADTTAAGEARAQEEELMEGPPPPTTTVIGGRPFSPNEDLFFPGGSFSSTFDDLSAVTGGGFMTLAPSVGPEQKRSNSSRIKAVVTRQLAKTLQDRRNLRKNLRDKISEAEGSSREEEDRAAGDGQEGEPLPLWKQKHREMERKKKLLANKWRKPSDLERQKNARKKSELERTFKPSFSSEAHVFRAKSVTRYKKLGYSSGTARAYQNHWRRKIGHLISGMLDQMELRRCMTEVRLHFPNIENEVAFIALAEAKGSAEEACAKLSESGFVLEAQLAAAVIDLDPYVRKGMSGELGDGSLVDEQLSLSRPGSSDNLVDNDGLGSLDGMSMLSSSVSPQSSYILSPPTSSEARKRGGGAGTTVGGATASLLPRVPSPVFAHQPIQRIATADGQRRTKRGQEEYMKALSDPATKSSRVSPVDFMVEKFSTERSFKSSVSLKKGCVIRHSNWHIEEKSRICHNRKTNRLMKLGSLQVAMMMGVGGGGAGG</sequence>
<gene>
    <name evidence="3" type="ORF">TeGR_g8183</name>
</gene>
<feature type="region of interest" description="Disordered" evidence="2">
    <location>
        <begin position="1"/>
        <end position="97"/>
    </location>
</feature>
<feature type="region of interest" description="Disordered" evidence="2">
    <location>
        <begin position="660"/>
        <end position="698"/>
    </location>
</feature>
<feature type="non-terminal residue" evidence="3">
    <location>
        <position position="1050"/>
    </location>
</feature>
<evidence type="ECO:0008006" key="5">
    <source>
        <dbReference type="Google" id="ProtNLM"/>
    </source>
</evidence>
<dbReference type="Proteomes" id="UP001165060">
    <property type="component" value="Unassembled WGS sequence"/>
</dbReference>